<protein>
    <recommendedName>
        <fullName evidence="2">PX domain-containing protein</fullName>
    </recommendedName>
</protein>
<feature type="region of interest" description="Disordered" evidence="1">
    <location>
        <begin position="1"/>
        <end position="22"/>
    </location>
</feature>
<evidence type="ECO:0000259" key="2">
    <source>
        <dbReference type="PROSITE" id="PS50195"/>
    </source>
</evidence>
<dbReference type="SUPFAM" id="SSF64268">
    <property type="entry name" value="PX domain"/>
    <property type="match status" value="1"/>
</dbReference>
<sequence>MGWGGKGKGYWHHHHHPHHHHGIGGAVAEVALIGGAAVAGAAVATAVAGSRKPPPRTEVVVVPNAVPSGAVLVEAPPRPAPVAPVVGVLAGGAVGAAACGPPGALVGAAVGAAATSPPWGPKGKGKGKWKGPPVTVAPMPPLAVSAIGIPAAGIEQKSGVTYFGVEVMPETGATYRLQKRYNEFDALKDRLARIAPASTIDRGFPPKHLFSCEGAKLEERRHGLEQWLKGALNHPNGRGAWCLELRDFLEVGQIHTLAPGMVAESPAVSAPPAPEGQALKILVPDGVVAGQVLAVTVPDGRQLNFTVPAGFPPGSELELWFDPAAGHGQSSLGSSHLLQARSQDRFVGRGDREGCLMRSGSKL</sequence>
<feature type="compositionally biased region" description="Basic residues" evidence="1">
    <location>
        <begin position="9"/>
        <end position="22"/>
    </location>
</feature>
<dbReference type="GO" id="GO:0035091">
    <property type="term" value="F:phosphatidylinositol binding"/>
    <property type="evidence" value="ECO:0007669"/>
    <property type="project" value="InterPro"/>
</dbReference>
<feature type="domain" description="PX" evidence="2">
    <location>
        <begin position="141"/>
        <end position="256"/>
    </location>
</feature>
<reference evidence="3 4" key="1">
    <citation type="submission" date="2016-02" db="EMBL/GenBank/DDBJ databases">
        <title>Genome analysis of coral dinoflagellate symbionts highlights evolutionary adaptations to a symbiotic lifestyle.</title>
        <authorList>
            <person name="Aranda M."/>
            <person name="Li Y."/>
            <person name="Liew Y.J."/>
            <person name="Baumgarten S."/>
            <person name="Simakov O."/>
            <person name="Wilson M."/>
            <person name="Piel J."/>
            <person name="Ashoor H."/>
            <person name="Bougouffa S."/>
            <person name="Bajic V.B."/>
            <person name="Ryu T."/>
            <person name="Ravasi T."/>
            <person name="Bayer T."/>
            <person name="Micklem G."/>
            <person name="Kim H."/>
            <person name="Bhak J."/>
            <person name="Lajeunesse T.C."/>
            <person name="Voolstra C.R."/>
        </authorList>
    </citation>
    <scope>NUCLEOTIDE SEQUENCE [LARGE SCALE GENOMIC DNA]</scope>
    <source>
        <strain evidence="3 4">CCMP2467</strain>
    </source>
</reference>
<dbReference type="EMBL" id="LSRX01000103">
    <property type="protein sequence ID" value="OLQ09093.1"/>
    <property type="molecule type" value="Genomic_DNA"/>
</dbReference>
<comment type="caution">
    <text evidence="3">The sequence shown here is derived from an EMBL/GenBank/DDBJ whole genome shotgun (WGS) entry which is preliminary data.</text>
</comment>
<organism evidence="3 4">
    <name type="scientific">Symbiodinium microadriaticum</name>
    <name type="common">Dinoflagellate</name>
    <name type="synonym">Zooxanthella microadriatica</name>
    <dbReference type="NCBI Taxonomy" id="2951"/>
    <lineage>
        <taxon>Eukaryota</taxon>
        <taxon>Sar</taxon>
        <taxon>Alveolata</taxon>
        <taxon>Dinophyceae</taxon>
        <taxon>Suessiales</taxon>
        <taxon>Symbiodiniaceae</taxon>
        <taxon>Symbiodinium</taxon>
    </lineage>
</organism>
<gene>
    <name evidence="3" type="ORF">AK812_SmicGene7254</name>
</gene>
<keyword evidence="4" id="KW-1185">Reference proteome</keyword>
<accession>A0A1Q9ENU2</accession>
<dbReference type="PROSITE" id="PS50195">
    <property type="entry name" value="PX"/>
    <property type="match status" value="1"/>
</dbReference>
<dbReference type="InterPro" id="IPR001683">
    <property type="entry name" value="PX_dom"/>
</dbReference>
<evidence type="ECO:0000313" key="4">
    <source>
        <dbReference type="Proteomes" id="UP000186817"/>
    </source>
</evidence>
<name>A0A1Q9ENU2_SYMMI</name>
<proteinExistence type="predicted"/>
<dbReference type="Gene3D" id="3.30.1520.10">
    <property type="entry name" value="Phox-like domain"/>
    <property type="match status" value="1"/>
</dbReference>
<evidence type="ECO:0000313" key="3">
    <source>
        <dbReference type="EMBL" id="OLQ09093.1"/>
    </source>
</evidence>
<dbReference type="Pfam" id="PF00787">
    <property type="entry name" value="PX"/>
    <property type="match status" value="1"/>
</dbReference>
<dbReference type="OrthoDB" id="437739at2759"/>
<evidence type="ECO:0000256" key="1">
    <source>
        <dbReference type="SAM" id="MobiDB-lite"/>
    </source>
</evidence>
<dbReference type="SMART" id="SM00312">
    <property type="entry name" value="PX"/>
    <property type="match status" value="1"/>
</dbReference>
<dbReference type="AlphaFoldDB" id="A0A1Q9ENU2"/>
<dbReference type="Proteomes" id="UP000186817">
    <property type="component" value="Unassembled WGS sequence"/>
</dbReference>
<dbReference type="InterPro" id="IPR036871">
    <property type="entry name" value="PX_dom_sf"/>
</dbReference>